<name>A0AA50AC55_9VIRU</name>
<accession>A0AA50AC55</accession>
<reference evidence="1" key="1">
    <citation type="submission" date="2023-04" db="EMBL/GenBank/DDBJ databases">
        <title>The human skin virome in hidradenitis suppurativa patients.</title>
        <authorList>
            <person name="Jansen D."/>
        </authorList>
    </citation>
    <scope>NUCLEOTIDE SEQUENCE</scope>
    <source>
        <strain evidence="1">VC3_JansenPhageB</strain>
    </source>
</reference>
<dbReference type="EMBL" id="OQ890310">
    <property type="protein sequence ID" value="WLJ25431.1"/>
    <property type="molecule type" value="Genomic_DNA"/>
</dbReference>
<sequence>MFEWYSEYKEMINMFKLFAKADFWTCFWFGNCK</sequence>
<organism evidence="1">
    <name type="scientific">Staphylococcus phage HS05</name>
    <dbReference type="NCBI Taxonomy" id="3056399"/>
    <lineage>
        <taxon>Viruses</taxon>
    </lineage>
</organism>
<proteinExistence type="predicted"/>
<protein>
    <submittedName>
        <fullName evidence="1">Uncharacterized protein</fullName>
    </submittedName>
</protein>
<evidence type="ECO:0000313" key="1">
    <source>
        <dbReference type="EMBL" id="WLJ25431.1"/>
    </source>
</evidence>